<organism evidence="1 2">
    <name type="scientific">Cercophora scortea</name>
    <dbReference type="NCBI Taxonomy" id="314031"/>
    <lineage>
        <taxon>Eukaryota</taxon>
        <taxon>Fungi</taxon>
        <taxon>Dikarya</taxon>
        <taxon>Ascomycota</taxon>
        <taxon>Pezizomycotina</taxon>
        <taxon>Sordariomycetes</taxon>
        <taxon>Sordariomycetidae</taxon>
        <taxon>Sordariales</taxon>
        <taxon>Lasiosphaeriaceae</taxon>
        <taxon>Cercophora</taxon>
    </lineage>
</organism>
<accession>A0AAE0MJ10</accession>
<evidence type="ECO:0000313" key="2">
    <source>
        <dbReference type="Proteomes" id="UP001286456"/>
    </source>
</evidence>
<dbReference type="EMBL" id="JAUEPO010000002">
    <property type="protein sequence ID" value="KAK3333980.1"/>
    <property type="molecule type" value="Genomic_DNA"/>
</dbReference>
<dbReference type="Proteomes" id="UP001286456">
    <property type="component" value="Unassembled WGS sequence"/>
</dbReference>
<proteinExistence type="predicted"/>
<reference evidence="1" key="2">
    <citation type="submission" date="2023-06" db="EMBL/GenBank/DDBJ databases">
        <authorList>
            <consortium name="Lawrence Berkeley National Laboratory"/>
            <person name="Haridas S."/>
            <person name="Hensen N."/>
            <person name="Bonometti L."/>
            <person name="Westerberg I."/>
            <person name="Brannstrom I.O."/>
            <person name="Guillou S."/>
            <person name="Cros-Aarteil S."/>
            <person name="Calhoun S."/>
            <person name="Kuo A."/>
            <person name="Mondo S."/>
            <person name="Pangilinan J."/>
            <person name="Riley R."/>
            <person name="Labutti K."/>
            <person name="Andreopoulos B."/>
            <person name="Lipzen A."/>
            <person name="Chen C."/>
            <person name="Yanf M."/>
            <person name="Daum C."/>
            <person name="Ng V."/>
            <person name="Clum A."/>
            <person name="Steindorff A."/>
            <person name="Ohm R."/>
            <person name="Martin F."/>
            <person name="Silar P."/>
            <person name="Natvig D."/>
            <person name="Lalanne C."/>
            <person name="Gautier V."/>
            <person name="Ament-Velasquez S.L."/>
            <person name="Kruys A."/>
            <person name="Hutchinson M.I."/>
            <person name="Powell A.J."/>
            <person name="Barry K."/>
            <person name="Miller A.N."/>
            <person name="Grigoriev I.V."/>
            <person name="Debuchy R."/>
            <person name="Gladieux P."/>
            <person name="Thoren M.H."/>
            <person name="Johannesson H."/>
        </authorList>
    </citation>
    <scope>NUCLEOTIDE SEQUENCE</scope>
    <source>
        <strain evidence="1">SMH4131-1</strain>
    </source>
</reference>
<dbReference type="AlphaFoldDB" id="A0AAE0MJ10"/>
<gene>
    <name evidence="1" type="ORF">B0T19DRAFT_142961</name>
</gene>
<dbReference type="PROSITE" id="PS51257">
    <property type="entry name" value="PROKAR_LIPOPROTEIN"/>
    <property type="match status" value="1"/>
</dbReference>
<keyword evidence="2" id="KW-1185">Reference proteome</keyword>
<protein>
    <submittedName>
        <fullName evidence="1">Uncharacterized protein</fullName>
    </submittedName>
</protein>
<sequence>MRAQLDLMVDGLVLCCVLACFFAVLAACWIRIARTQARAGHASGWSLVLVLLSVARFSLSPARALFPSPLLLLGPIVRARSYGPVWGFDGWMQWSSYSQAEIHHVRVRDDMKESRQ</sequence>
<evidence type="ECO:0000313" key="1">
    <source>
        <dbReference type="EMBL" id="KAK3333980.1"/>
    </source>
</evidence>
<name>A0AAE0MJ10_9PEZI</name>
<reference evidence="1" key="1">
    <citation type="journal article" date="2023" name="Mol. Phylogenet. Evol.">
        <title>Genome-scale phylogeny and comparative genomics of the fungal order Sordariales.</title>
        <authorList>
            <person name="Hensen N."/>
            <person name="Bonometti L."/>
            <person name="Westerberg I."/>
            <person name="Brannstrom I.O."/>
            <person name="Guillou S."/>
            <person name="Cros-Aarteil S."/>
            <person name="Calhoun S."/>
            <person name="Haridas S."/>
            <person name="Kuo A."/>
            <person name="Mondo S."/>
            <person name="Pangilinan J."/>
            <person name="Riley R."/>
            <person name="LaButti K."/>
            <person name="Andreopoulos B."/>
            <person name="Lipzen A."/>
            <person name="Chen C."/>
            <person name="Yan M."/>
            <person name="Daum C."/>
            <person name="Ng V."/>
            <person name="Clum A."/>
            <person name="Steindorff A."/>
            <person name="Ohm R.A."/>
            <person name="Martin F."/>
            <person name="Silar P."/>
            <person name="Natvig D.O."/>
            <person name="Lalanne C."/>
            <person name="Gautier V."/>
            <person name="Ament-Velasquez S.L."/>
            <person name="Kruys A."/>
            <person name="Hutchinson M.I."/>
            <person name="Powell A.J."/>
            <person name="Barry K."/>
            <person name="Miller A.N."/>
            <person name="Grigoriev I.V."/>
            <person name="Debuchy R."/>
            <person name="Gladieux P."/>
            <person name="Hiltunen Thoren M."/>
            <person name="Johannesson H."/>
        </authorList>
    </citation>
    <scope>NUCLEOTIDE SEQUENCE</scope>
    <source>
        <strain evidence="1">SMH4131-1</strain>
    </source>
</reference>
<comment type="caution">
    <text evidence="1">The sequence shown here is derived from an EMBL/GenBank/DDBJ whole genome shotgun (WGS) entry which is preliminary data.</text>
</comment>